<evidence type="ECO:0000313" key="1">
    <source>
        <dbReference type="EMBL" id="KAH3813231.1"/>
    </source>
</evidence>
<dbReference type="AlphaFoldDB" id="A0A9D4JHY1"/>
<evidence type="ECO:0000313" key="2">
    <source>
        <dbReference type="Proteomes" id="UP000828390"/>
    </source>
</evidence>
<accession>A0A9D4JHY1</accession>
<reference evidence="1" key="1">
    <citation type="journal article" date="2019" name="bioRxiv">
        <title>The Genome of the Zebra Mussel, Dreissena polymorpha: A Resource for Invasive Species Research.</title>
        <authorList>
            <person name="McCartney M.A."/>
            <person name="Auch B."/>
            <person name="Kono T."/>
            <person name="Mallez S."/>
            <person name="Zhang Y."/>
            <person name="Obille A."/>
            <person name="Becker A."/>
            <person name="Abrahante J.E."/>
            <person name="Garbe J."/>
            <person name="Badalamenti J.P."/>
            <person name="Herman A."/>
            <person name="Mangelson H."/>
            <person name="Liachko I."/>
            <person name="Sullivan S."/>
            <person name="Sone E.D."/>
            <person name="Koren S."/>
            <person name="Silverstein K.A.T."/>
            <person name="Beckman K.B."/>
            <person name="Gohl D.M."/>
        </authorList>
    </citation>
    <scope>NUCLEOTIDE SEQUENCE</scope>
    <source>
        <strain evidence="1">Duluth1</strain>
        <tissue evidence="1">Whole animal</tissue>
    </source>
</reference>
<reference evidence="1" key="2">
    <citation type="submission" date="2020-11" db="EMBL/GenBank/DDBJ databases">
        <authorList>
            <person name="McCartney M.A."/>
            <person name="Auch B."/>
            <person name="Kono T."/>
            <person name="Mallez S."/>
            <person name="Becker A."/>
            <person name="Gohl D.M."/>
            <person name="Silverstein K.A.T."/>
            <person name="Koren S."/>
            <person name="Bechman K.B."/>
            <person name="Herman A."/>
            <person name="Abrahante J.E."/>
            <person name="Garbe J."/>
        </authorList>
    </citation>
    <scope>NUCLEOTIDE SEQUENCE</scope>
    <source>
        <strain evidence="1">Duluth1</strain>
        <tissue evidence="1">Whole animal</tissue>
    </source>
</reference>
<name>A0A9D4JHY1_DREPO</name>
<dbReference type="Proteomes" id="UP000828390">
    <property type="component" value="Unassembled WGS sequence"/>
</dbReference>
<organism evidence="1 2">
    <name type="scientific">Dreissena polymorpha</name>
    <name type="common">Zebra mussel</name>
    <name type="synonym">Mytilus polymorpha</name>
    <dbReference type="NCBI Taxonomy" id="45954"/>
    <lineage>
        <taxon>Eukaryota</taxon>
        <taxon>Metazoa</taxon>
        <taxon>Spiralia</taxon>
        <taxon>Lophotrochozoa</taxon>
        <taxon>Mollusca</taxon>
        <taxon>Bivalvia</taxon>
        <taxon>Autobranchia</taxon>
        <taxon>Heteroconchia</taxon>
        <taxon>Euheterodonta</taxon>
        <taxon>Imparidentia</taxon>
        <taxon>Neoheterodontei</taxon>
        <taxon>Myida</taxon>
        <taxon>Dreissenoidea</taxon>
        <taxon>Dreissenidae</taxon>
        <taxon>Dreissena</taxon>
    </lineage>
</organism>
<dbReference type="EMBL" id="JAIWYP010000006">
    <property type="protein sequence ID" value="KAH3813231.1"/>
    <property type="molecule type" value="Genomic_DNA"/>
</dbReference>
<proteinExistence type="predicted"/>
<sequence>MAIDTVLYRIRIGLFVMPKKTRSSVCSLCVSKRSISVCLRLAIFLSMLMLLGGDVETNPGPPRSQKQRTLSFAETVARPTETTATPASAWDAQLNTNRSNQDNVFSQRNESRSALGLIYDKLKS</sequence>
<keyword evidence="2" id="KW-1185">Reference proteome</keyword>
<protein>
    <submittedName>
        <fullName evidence="1">Uncharacterized protein</fullName>
    </submittedName>
</protein>
<comment type="caution">
    <text evidence="1">The sequence shown here is derived from an EMBL/GenBank/DDBJ whole genome shotgun (WGS) entry which is preliminary data.</text>
</comment>
<gene>
    <name evidence="1" type="ORF">DPMN_141683</name>
</gene>